<evidence type="ECO:0000259" key="2">
    <source>
        <dbReference type="Pfam" id="PF11796"/>
    </source>
</evidence>
<dbReference type="Proteomes" id="UP000482800">
    <property type="component" value="Unassembled WGS sequence"/>
</dbReference>
<proteinExistence type="predicted"/>
<feature type="domain" description="Conserved hypothetical protein CHP02679 N terminus" evidence="2">
    <location>
        <begin position="212"/>
        <end position="293"/>
    </location>
</feature>
<dbReference type="RefSeq" id="WP_345509370.1">
    <property type="nucleotide sequence ID" value="NZ_BAABGO010000001.1"/>
</dbReference>
<gene>
    <name evidence="3" type="ORF">Phou_033080</name>
</gene>
<dbReference type="InterPro" id="IPR024466">
    <property type="entry name" value="CHP02679_N"/>
</dbReference>
<evidence type="ECO:0000313" key="4">
    <source>
        <dbReference type="Proteomes" id="UP000482800"/>
    </source>
</evidence>
<dbReference type="EMBL" id="BLPF01000001">
    <property type="protein sequence ID" value="GFJ79128.1"/>
    <property type="molecule type" value="Genomic_DNA"/>
</dbReference>
<comment type="caution">
    <text evidence="3">The sequence shown here is derived from an EMBL/GenBank/DDBJ whole genome shotgun (WGS) entry which is preliminary data.</text>
</comment>
<evidence type="ECO:0000313" key="3">
    <source>
        <dbReference type="EMBL" id="GFJ79128.1"/>
    </source>
</evidence>
<dbReference type="Pfam" id="PF11796">
    <property type="entry name" value="DUF3323"/>
    <property type="match status" value="1"/>
</dbReference>
<sequence length="369" mass="40187">MIWEADATDPDAGAVVTALARGYHELSAERQDVVRSFLARKIDEARGDAAADCAADWKDQLAQALDYRGWLRLSLQYRPGGGSPWAVFDAARHAAKSGGEKVVLLSQPLFAAAVVAYDAASPHAPRWVWLDEAMTGVDAAVKASFMGLTVDFALDVMLTAHDEWCNYVTVPAVAVYDLARQVHVPGVDAMPYLWSGGNLTAVEMGQLGVTSGNLRTLIEQVSHVWRRLPEPAQPRVRLAQLAATTWQDAHALDYREELGRAVSRLIAVTHRLPRPLSAGRDWRRAWAAVGVLVTRCRPACSSSISRYSGRGRRRAGAPPHRANRFGCPSVRSPPIGQHRPRSPSSSVKTPPSSSSGRRARPSLSTSRLH</sequence>
<dbReference type="Pfam" id="PF13558">
    <property type="entry name" value="SbcC_Walker_B"/>
    <property type="match status" value="1"/>
</dbReference>
<organism evidence="3 4">
    <name type="scientific">Phytohabitans houttuyneae</name>
    <dbReference type="NCBI Taxonomy" id="1076126"/>
    <lineage>
        <taxon>Bacteria</taxon>
        <taxon>Bacillati</taxon>
        <taxon>Actinomycetota</taxon>
        <taxon>Actinomycetes</taxon>
        <taxon>Micromonosporales</taxon>
        <taxon>Micromonosporaceae</taxon>
    </lineage>
</organism>
<feature type="compositionally biased region" description="Low complexity" evidence="1">
    <location>
        <begin position="342"/>
        <end position="369"/>
    </location>
</feature>
<protein>
    <recommendedName>
        <fullName evidence="2">Conserved hypothetical protein CHP02679 N terminus domain-containing protein</fullName>
    </recommendedName>
</protein>
<reference evidence="3 4" key="2">
    <citation type="submission" date="2020-03" db="EMBL/GenBank/DDBJ databases">
        <authorList>
            <person name="Ichikawa N."/>
            <person name="Kimura A."/>
            <person name="Kitahashi Y."/>
            <person name="Uohara A."/>
        </authorList>
    </citation>
    <scope>NUCLEOTIDE SEQUENCE [LARGE SCALE GENOMIC DNA]</scope>
    <source>
        <strain evidence="3 4">NBRC 108639</strain>
    </source>
</reference>
<feature type="region of interest" description="Disordered" evidence="1">
    <location>
        <begin position="305"/>
        <end position="369"/>
    </location>
</feature>
<accession>A0A6V8K9T7</accession>
<dbReference type="AlphaFoldDB" id="A0A6V8K9T7"/>
<keyword evidence="4" id="KW-1185">Reference proteome</keyword>
<name>A0A6V8K9T7_9ACTN</name>
<reference evidence="3 4" key="1">
    <citation type="submission" date="2020-03" db="EMBL/GenBank/DDBJ databases">
        <title>Whole genome shotgun sequence of Phytohabitans houttuyneae NBRC 108639.</title>
        <authorList>
            <person name="Komaki H."/>
            <person name="Tamura T."/>
        </authorList>
    </citation>
    <scope>NUCLEOTIDE SEQUENCE [LARGE SCALE GENOMIC DNA]</scope>
    <source>
        <strain evidence="3 4">NBRC 108639</strain>
    </source>
</reference>
<evidence type="ECO:0000256" key="1">
    <source>
        <dbReference type="SAM" id="MobiDB-lite"/>
    </source>
</evidence>